<dbReference type="PANTHER" id="PTHR42905">
    <property type="entry name" value="PHOSPHOENOLPYRUVATE CARBOXYLASE"/>
    <property type="match status" value="1"/>
</dbReference>
<keyword evidence="2" id="KW-1185">Reference proteome</keyword>
<accession>A0A366IED0</accession>
<dbReference type="GO" id="GO:0016829">
    <property type="term" value="F:lyase activity"/>
    <property type="evidence" value="ECO:0007669"/>
    <property type="project" value="UniProtKB-KW"/>
</dbReference>
<dbReference type="PANTHER" id="PTHR42905:SF16">
    <property type="entry name" value="CARBOXYPHOSPHONOENOLPYRUVATE PHOSPHONOMUTASE-LIKE PROTEIN (AFU_ORTHOLOGUE AFUA_5G07230)"/>
    <property type="match status" value="1"/>
</dbReference>
<dbReference type="AlphaFoldDB" id="A0A366IED0"/>
<dbReference type="SUPFAM" id="SSF51621">
    <property type="entry name" value="Phosphoenolpyruvate/pyruvate domain"/>
    <property type="match status" value="1"/>
</dbReference>
<protein>
    <submittedName>
        <fullName evidence="1">2-methylisocitrate lyase-like PEP mutase family enzyme</fullName>
    </submittedName>
</protein>
<name>A0A366IED0_9MICO</name>
<sequence length="261" mass="27662">MTDFPLLAERAAALLEAHHAGHPLVLPTVWDAWSARAVVSAGFTAISVGSHPLANSLGAEDGESMSLEQALEGISRITASVDVPVTADLESGYDTPAPDLIAGLLTAGAVGVNIEDTVHSEQRLRTAEEHAQYISDLRRAAEAQRVHVVINARTDVFKHARDFSDPTAEVVRRLNLCAEAGADCVYPVAMPSRDELRSVLAQVTLPLNVTAHPLAGAIPDGLDLAALAELGVGRVTFGPLLQAAMQQDFAEFTTNWHPATN</sequence>
<reference evidence="1 2" key="1">
    <citation type="submission" date="2018-06" db="EMBL/GenBank/DDBJ databases">
        <title>Freshwater and sediment microbial communities from various areas in North America, analyzing microbe dynamics in response to fracking.</title>
        <authorList>
            <person name="Lamendella R."/>
        </authorList>
    </citation>
    <scope>NUCLEOTIDE SEQUENCE [LARGE SCALE GENOMIC DNA]</scope>
    <source>
        <strain evidence="1 2">3b_TX</strain>
    </source>
</reference>
<organism evidence="1 2">
    <name type="scientific">Brevibacterium celere</name>
    <dbReference type="NCBI Taxonomy" id="225845"/>
    <lineage>
        <taxon>Bacteria</taxon>
        <taxon>Bacillati</taxon>
        <taxon>Actinomycetota</taxon>
        <taxon>Actinomycetes</taxon>
        <taxon>Micrococcales</taxon>
        <taxon>Brevibacteriaceae</taxon>
        <taxon>Brevibacterium</taxon>
    </lineage>
</organism>
<evidence type="ECO:0000313" key="2">
    <source>
        <dbReference type="Proteomes" id="UP000253509"/>
    </source>
</evidence>
<comment type="caution">
    <text evidence="1">The sequence shown here is derived from an EMBL/GenBank/DDBJ whole genome shotgun (WGS) entry which is preliminary data.</text>
</comment>
<dbReference type="RefSeq" id="WP_113905350.1">
    <property type="nucleotide sequence ID" value="NZ_QNSB01000014.1"/>
</dbReference>
<dbReference type="Gene3D" id="3.20.20.60">
    <property type="entry name" value="Phosphoenolpyruvate-binding domains"/>
    <property type="match status" value="1"/>
</dbReference>
<dbReference type="InterPro" id="IPR040442">
    <property type="entry name" value="Pyrv_kinase-like_dom_sf"/>
</dbReference>
<dbReference type="CDD" id="cd00377">
    <property type="entry name" value="ICL_PEPM"/>
    <property type="match status" value="1"/>
</dbReference>
<dbReference type="InterPro" id="IPR015813">
    <property type="entry name" value="Pyrv/PenolPyrv_kinase-like_dom"/>
</dbReference>
<dbReference type="EMBL" id="QNSB01000014">
    <property type="protein sequence ID" value="RBP69187.1"/>
    <property type="molecule type" value="Genomic_DNA"/>
</dbReference>
<dbReference type="Pfam" id="PF13714">
    <property type="entry name" value="PEP_mutase"/>
    <property type="match status" value="1"/>
</dbReference>
<dbReference type="Proteomes" id="UP000253509">
    <property type="component" value="Unassembled WGS sequence"/>
</dbReference>
<evidence type="ECO:0000313" key="1">
    <source>
        <dbReference type="EMBL" id="RBP69187.1"/>
    </source>
</evidence>
<keyword evidence="1" id="KW-0456">Lyase</keyword>
<dbReference type="InterPro" id="IPR039556">
    <property type="entry name" value="ICL/PEPM"/>
</dbReference>
<proteinExistence type="predicted"/>
<gene>
    <name evidence="1" type="ORF">DFO65_11430</name>
</gene>